<reference evidence="3 4" key="1">
    <citation type="submission" date="2016-10" db="EMBL/GenBank/DDBJ databases">
        <authorList>
            <person name="de Groot N.N."/>
        </authorList>
    </citation>
    <scope>NUCLEOTIDE SEQUENCE [LARGE SCALE GENOMIC DNA]</scope>
    <source>
        <strain evidence="3 4">DSM 18438</strain>
    </source>
</reference>
<evidence type="ECO:0000259" key="2">
    <source>
        <dbReference type="Pfam" id="PF08378"/>
    </source>
</evidence>
<dbReference type="InterPro" id="IPR011528">
    <property type="entry name" value="NERD"/>
</dbReference>
<dbReference type="GO" id="GO:0003677">
    <property type="term" value="F:DNA binding"/>
    <property type="evidence" value="ECO:0007669"/>
    <property type="project" value="InterPro"/>
</dbReference>
<sequence>MAQIYPRLSESELDQLQSRAEAKVYRWLRELEFDGLEVYFSLATQTRNPAGTWIGEIDFLLFHPQYGIQIWEVKGGGIQMDGQGNWLSKGNQGTHKIGTTPLAQLKKCTNSLVQGVEKALGTAIKLPIAPVLVFPDTHRWEGDFPEVSINHNHFLLAPDFNPLQAEQIIHRFKNTAFAGPRADNCLPLTSQQAALIRNRLLRPSCALVSNAADDALALEAELFRLSHEQQWVLRLLEHIPRMAIYGGAGTGKSVLARLRAQEQAREGKKVLLLCFNILLAEAHRKELGSDPADENIEVATFHQLCQSRAEQAGLNWALPENPKEVASFYNETAPNLLSEALEKNPENWDALVVDEAQDYEPYWWLVVSELLKEDASITLVADPEQNLFGRDFALPLDVFDGLVPYPFKLHQNYRNAFEIATWLKDKHKQAAEPGNHLPSSNRPVQIFTWKKPEQQLEHLKEQIQKLEEEGFKPEDLLLLTPFKVENSHTLQSFLQDKPQYLSRVSNISAAKGLEARAVLLLDIGASEWASKPQVEYVGASRARVVLKIFKKSS</sequence>
<gene>
    <name evidence="3" type="ORF">SAMN05660443_0642</name>
</gene>
<dbReference type="PANTHER" id="PTHR11070">
    <property type="entry name" value="UVRD / RECB / PCRA DNA HELICASE FAMILY MEMBER"/>
    <property type="match status" value="1"/>
</dbReference>
<dbReference type="PANTHER" id="PTHR11070:SF2">
    <property type="entry name" value="ATP-DEPENDENT DNA HELICASE SRS2"/>
    <property type="match status" value="1"/>
</dbReference>
<name>A0A1I1EJB4_9GAMM</name>
<dbReference type="InterPro" id="IPR027417">
    <property type="entry name" value="P-loop_NTPase"/>
</dbReference>
<dbReference type="Pfam" id="PF08378">
    <property type="entry name" value="NERD"/>
    <property type="match status" value="1"/>
</dbReference>
<dbReference type="EMBL" id="FOLH01000001">
    <property type="protein sequence ID" value="SFB87141.1"/>
    <property type="molecule type" value="Genomic_DNA"/>
</dbReference>
<dbReference type="GO" id="GO:0000725">
    <property type="term" value="P:recombinational repair"/>
    <property type="evidence" value="ECO:0007669"/>
    <property type="project" value="TreeGrafter"/>
</dbReference>
<dbReference type="AlphaFoldDB" id="A0A1I1EJB4"/>
<dbReference type="Proteomes" id="UP000199058">
    <property type="component" value="Unassembled WGS sequence"/>
</dbReference>
<dbReference type="RefSeq" id="WP_177203450.1">
    <property type="nucleotide sequence ID" value="NZ_FOLH01000001.1"/>
</dbReference>
<keyword evidence="4" id="KW-1185">Reference proteome</keyword>
<feature type="domain" description="NERD" evidence="2">
    <location>
        <begin position="18"/>
        <end position="135"/>
    </location>
</feature>
<dbReference type="Gene3D" id="3.40.50.300">
    <property type="entry name" value="P-loop containing nucleotide triphosphate hydrolases"/>
    <property type="match status" value="2"/>
</dbReference>
<dbReference type="InterPro" id="IPR000212">
    <property type="entry name" value="DNA_helicase_UvrD/REP"/>
</dbReference>
<evidence type="ECO:0000256" key="1">
    <source>
        <dbReference type="ARBA" id="ARBA00034923"/>
    </source>
</evidence>
<evidence type="ECO:0000313" key="3">
    <source>
        <dbReference type="EMBL" id="SFB87141.1"/>
    </source>
</evidence>
<organism evidence="3 4">
    <name type="scientific">Marinospirillum celere</name>
    <dbReference type="NCBI Taxonomy" id="1122252"/>
    <lineage>
        <taxon>Bacteria</taxon>
        <taxon>Pseudomonadati</taxon>
        <taxon>Pseudomonadota</taxon>
        <taxon>Gammaproteobacteria</taxon>
        <taxon>Oceanospirillales</taxon>
        <taxon>Oceanospirillaceae</taxon>
        <taxon>Marinospirillum</taxon>
    </lineage>
</organism>
<dbReference type="GO" id="GO:0005524">
    <property type="term" value="F:ATP binding"/>
    <property type="evidence" value="ECO:0007669"/>
    <property type="project" value="InterPro"/>
</dbReference>
<evidence type="ECO:0000313" key="4">
    <source>
        <dbReference type="Proteomes" id="UP000199058"/>
    </source>
</evidence>
<protein>
    <recommendedName>
        <fullName evidence="1">DNA 3'-5' helicase II</fullName>
    </recommendedName>
</protein>
<accession>A0A1I1EJB4</accession>
<dbReference type="GO" id="GO:0043138">
    <property type="term" value="F:3'-5' DNA helicase activity"/>
    <property type="evidence" value="ECO:0007669"/>
    <property type="project" value="TreeGrafter"/>
</dbReference>
<dbReference type="SUPFAM" id="SSF52540">
    <property type="entry name" value="P-loop containing nucleoside triphosphate hydrolases"/>
    <property type="match status" value="1"/>
</dbReference>
<dbReference type="Pfam" id="PF13245">
    <property type="entry name" value="AAA_19"/>
    <property type="match status" value="1"/>
</dbReference>
<dbReference type="STRING" id="1122252.SAMN05660443_0642"/>
<proteinExistence type="predicted"/>